<evidence type="ECO:0000259" key="4">
    <source>
        <dbReference type="PROSITE" id="PS51203"/>
    </source>
</evidence>
<dbReference type="EMBL" id="LYVF01000020">
    <property type="protein sequence ID" value="OAT86352.1"/>
    <property type="molecule type" value="Genomic_DNA"/>
</dbReference>
<evidence type="ECO:0000259" key="3">
    <source>
        <dbReference type="PROSITE" id="PS01031"/>
    </source>
</evidence>
<feature type="domain" description="SHSP" evidence="3">
    <location>
        <begin position="34"/>
        <end position="147"/>
    </location>
</feature>
<dbReference type="Gene3D" id="2.60.40.790">
    <property type="match status" value="1"/>
</dbReference>
<dbReference type="InterPro" id="IPR031107">
    <property type="entry name" value="Small_HSP"/>
</dbReference>
<dbReference type="PROSITE" id="PS51203">
    <property type="entry name" value="CS"/>
    <property type="match status" value="1"/>
</dbReference>
<dbReference type="InterPro" id="IPR007052">
    <property type="entry name" value="CS_dom"/>
</dbReference>
<dbReference type="RefSeq" id="WP_066666326.1">
    <property type="nucleotide sequence ID" value="NZ_LYVF01000020.1"/>
</dbReference>
<evidence type="ECO:0000256" key="2">
    <source>
        <dbReference type="RuleBase" id="RU003616"/>
    </source>
</evidence>
<dbReference type="PANTHER" id="PTHR11527">
    <property type="entry name" value="HEAT-SHOCK PROTEIN 20 FAMILY MEMBER"/>
    <property type="match status" value="1"/>
</dbReference>
<dbReference type="OrthoDB" id="9811615at2"/>
<keyword evidence="6" id="KW-1185">Reference proteome</keyword>
<dbReference type="InterPro" id="IPR002068">
    <property type="entry name" value="A-crystallin/Hsp20_dom"/>
</dbReference>
<feature type="domain" description="CS" evidence="4">
    <location>
        <begin position="38"/>
        <end position="145"/>
    </location>
</feature>
<dbReference type="Proteomes" id="UP000078532">
    <property type="component" value="Unassembled WGS sequence"/>
</dbReference>
<evidence type="ECO:0000313" key="6">
    <source>
        <dbReference type="Proteomes" id="UP000078532"/>
    </source>
</evidence>
<protein>
    <submittedName>
        <fullName evidence="5">Heat-shock protein Hsp20</fullName>
    </submittedName>
</protein>
<evidence type="ECO:0000256" key="1">
    <source>
        <dbReference type="PROSITE-ProRule" id="PRU00285"/>
    </source>
</evidence>
<dbReference type="SUPFAM" id="SSF49764">
    <property type="entry name" value="HSP20-like chaperones"/>
    <property type="match status" value="1"/>
</dbReference>
<dbReference type="Pfam" id="PF00011">
    <property type="entry name" value="HSP20"/>
    <property type="match status" value="1"/>
</dbReference>
<proteinExistence type="inferred from homology"/>
<dbReference type="STRING" id="1838280.A6M21_16730"/>
<organism evidence="5 6">
    <name type="scientific">Desulfotomaculum copahuensis</name>
    <dbReference type="NCBI Taxonomy" id="1838280"/>
    <lineage>
        <taxon>Bacteria</taxon>
        <taxon>Bacillati</taxon>
        <taxon>Bacillota</taxon>
        <taxon>Clostridia</taxon>
        <taxon>Eubacteriales</taxon>
        <taxon>Desulfotomaculaceae</taxon>
        <taxon>Desulfotomaculum</taxon>
    </lineage>
</organism>
<gene>
    <name evidence="5" type="ORF">A6M21_16730</name>
</gene>
<name>A0A1B7LIR2_9FIRM</name>
<accession>A0A1B7LIR2</accession>
<comment type="similarity">
    <text evidence="1 2">Belongs to the small heat shock protein (HSP20) family.</text>
</comment>
<dbReference type="AlphaFoldDB" id="A0A1B7LIR2"/>
<sequence length="147" mass="16951">MALIPYEPMRYLENVRRDLDQFFTGHPAGLANWFDRNFGIPRIDVYETENEVVAKCDLPGLEKKDDLNIDIDNNVLTISGSINRTGEIKENRMHRQERYVGQFQRSVTLPARVSSEDVKAVYRNGVLEVRMPRVNATAGKKIDVEFH</sequence>
<evidence type="ECO:0000313" key="5">
    <source>
        <dbReference type="EMBL" id="OAT86352.1"/>
    </source>
</evidence>
<dbReference type="CDD" id="cd06464">
    <property type="entry name" value="ACD_sHsps-like"/>
    <property type="match status" value="1"/>
</dbReference>
<dbReference type="PROSITE" id="PS01031">
    <property type="entry name" value="SHSP"/>
    <property type="match status" value="1"/>
</dbReference>
<dbReference type="InterPro" id="IPR008978">
    <property type="entry name" value="HSP20-like_chaperone"/>
</dbReference>
<reference evidence="5 6" key="1">
    <citation type="submission" date="2016-04" db="EMBL/GenBank/DDBJ databases">
        <authorList>
            <person name="Evans L.H."/>
            <person name="Alamgir A."/>
            <person name="Owens N."/>
            <person name="Weber N.D."/>
            <person name="Virtaneva K."/>
            <person name="Barbian K."/>
            <person name="Babar A."/>
            <person name="Rosenke K."/>
        </authorList>
    </citation>
    <scope>NUCLEOTIDE SEQUENCE [LARGE SCALE GENOMIC DNA]</scope>
    <source>
        <strain evidence="5 6">LMa1</strain>
    </source>
</reference>
<comment type="caution">
    <text evidence="5">The sequence shown here is derived from an EMBL/GenBank/DDBJ whole genome shotgun (WGS) entry which is preliminary data.</text>
</comment>